<dbReference type="HOGENOM" id="CLU_861800_0_0_1"/>
<keyword evidence="4" id="KW-1185">Reference proteome</keyword>
<evidence type="ECO:0000313" key="4">
    <source>
        <dbReference type="Proteomes" id="UP000011087"/>
    </source>
</evidence>
<sequence length="323" mass="35513">MSPRGQQSMRGMQQQPRPQGMQQQGMQQQYPQGMPGMQQQGMQQQGMQQQYPQGMPGMQQQGMQQQGMQQQYPQGMPGMQQQGMQQQGMQQQYPQGMPGMQQQGMQQQGMQQQGMQQQGMQQQYAESASCKRTVTRPTSSIPGWSSYVPRAAAHVPKRAAHVSRRSSDVPGKASSVAQRTSRVAGLASDVSWAPTDISVPSDVRVAMIDLNEVGDVQGDILYAVNSNPQSPQSKLVVVQGMPLNQVISFLTGPPNTPVLLSILDGDFPYLPPKITQVMRTILPTGVRKTVTAKSPTSELENMGTMRTVNYQSYDRMPAMGVAH</sequence>
<proteinExistence type="predicted"/>
<feature type="compositionally biased region" description="Low complexity" evidence="1">
    <location>
        <begin position="1"/>
        <end position="123"/>
    </location>
</feature>
<dbReference type="AlphaFoldDB" id="L1JZY9"/>
<protein>
    <submittedName>
        <fullName evidence="2 3">Uncharacterized protein</fullName>
    </submittedName>
</protein>
<dbReference type="KEGG" id="gtt:GUITHDRAFT_132888"/>
<feature type="region of interest" description="Disordered" evidence="1">
    <location>
        <begin position="1"/>
        <end position="130"/>
    </location>
</feature>
<organism evidence="2">
    <name type="scientific">Guillardia theta (strain CCMP2712)</name>
    <name type="common">Cryptophyte</name>
    <dbReference type="NCBI Taxonomy" id="905079"/>
    <lineage>
        <taxon>Eukaryota</taxon>
        <taxon>Cryptophyceae</taxon>
        <taxon>Pyrenomonadales</taxon>
        <taxon>Geminigeraceae</taxon>
        <taxon>Guillardia</taxon>
    </lineage>
</organism>
<dbReference type="Proteomes" id="UP000011087">
    <property type="component" value="Unassembled WGS sequence"/>
</dbReference>
<reference evidence="4" key="2">
    <citation type="submission" date="2012-11" db="EMBL/GenBank/DDBJ databases">
        <authorList>
            <person name="Kuo A."/>
            <person name="Curtis B.A."/>
            <person name="Tanifuji G."/>
            <person name="Burki F."/>
            <person name="Gruber A."/>
            <person name="Irimia M."/>
            <person name="Maruyama S."/>
            <person name="Arias M.C."/>
            <person name="Ball S.G."/>
            <person name="Gile G.H."/>
            <person name="Hirakawa Y."/>
            <person name="Hopkins J.F."/>
            <person name="Rensing S.A."/>
            <person name="Schmutz J."/>
            <person name="Symeonidi A."/>
            <person name="Elias M."/>
            <person name="Eveleigh R.J."/>
            <person name="Herman E.K."/>
            <person name="Klute M.J."/>
            <person name="Nakayama T."/>
            <person name="Obornik M."/>
            <person name="Reyes-Prieto A."/>
            <person name="Armbrust E.V."/>
            <person name="Aves S.J."/>
            <person name="Beiko R.G."/>
            <person name="Coutinho P."/>
            <person name="Dacks J.B."/>
            <person name="Durnford D.G."/>
            <person name="Fast N.M."/>
            <person name="Green B.R."/>
            <person name="Grisdale C."/>
            <person name="Hempe F."/>
            <person name="Henrissat B."/>
            <person name="Hoppner M.P."/>
            <person name="Ishida K.-I."/>
            <person name="Kim E."/>
            <person name="Koreny L."/>
            <person name="Kroth P.G."/>
            <person name="Liu Y."/>
            <person name="Malik S.-B."/>
            <person name="Maier U.G."/>
            <person name="McRose D."/>
            <person name="Mock T."/>
            <person name="Neilson J.A."/>
            <person name="Onodera N.T."/>
            <person name="Poole A.M."/>
            <person name="Pritham E.J."/>
            <person name="Richards T.A."/>
            <person name="Rocap G."/>
            <person name="Roy S.W."/>
            <person name="Sarai C."/>
            <person name="Schaack S."/>
            <person name="Shirato S."/>
            <person name="Slamovits C.H."/>
            <person name="Spencer D.F."/>
            <person name="Suzuki S."/>
            <person name="Worden A.Z."/>
            <person name="Zauner S."/>
            <person name="Barry K."/>
            <person name="Bell C."/>
            <person name="Bharti A.K."/>
            <person name="Crow J.A."/>
            <person name="Grimwood J."/>
            <person name="Kramer R."/>
            <person name="Lindquist E."/>
            <person name="Lucas S."/>
            <person name="Salamov A."/>
            <person name="McFadden G.I."/>
            <person name="Lane C.E."/>
            <person name="Keeling P.J."/>
            <person name="Gray M.W."/>
            <person name="Grigoriev I.V."/>
            <person name="Archibald J.M."/>
        </authorList>
    </citation>
    <scope>NUCLEOTIDE SEQUENCE</scope>
    <source>
        <strain evidence="4">CCMP2712</strain>
    </source>
</reference>
<accession>L1JZY9</accession>
<gene>
    <name evidence="2" type="ORF">GUITHDRAFT_132888</name>
</gene>
<evidence type="ECO:0000313" key="3">
    <source>
        <dbReference type="EnsemblProtists" id="EKX53849"/>
    </source>
</evidence>
<dbReference type="EMBL" id="JH992969">
    <property type="protein sequence ID" value="EKX53849.1"/>
    <property type="molecule type" value="Genomic_DNA"/>
</dbReference>
<dbReference type="RefSeq" id="XP_005840829.1">
    <property type="nucleotide sequence ID" value="XM_005840772.1"/>
</dbReference>
<dbReference type="PaxDb" id="55529-EKX53849"/>
<dbReference type="EnsemblProtists" id="EKX53849">
    <property type="protein sequence ID" value="EKX53849"/>
    <property type="gene ID" value="GUITHDRAFT_132888"/>
</dbReference>
<evidence type="ECO:0000256" key="1">
    <source>
        <dbReference type="SAM" id="MobiDB-lite"/>
    </source>
</evidence>
<reference evidence="3" key="3">
    <citation type="submission" date="2015-06" db="UniProtKB">
        <authorList>
            <consortium name="EnsemblProtists"/>
        </authorList>
    </citation>
    <scope>IDENTIFICATION</scope>
</reference>
<reference evidence="2 4" key="1">
    <citation type="journal article" date="2012" name="Nature">
        <title>Algal genomes reveal evolutionary mosaicism and the fate of nucleomorphs.</title>
        <authorList>
            <consortium name="DOE Joint Genome Institute"/>
            <person name="Curtis B.A."/>
            <person name="Tanifuji G."/>
            <person name="Burki F."/>
            <person name="Gruber A."/>
            <person name="Irimia M."/>
            <person name="Maruyama S."/>
            <person name="Arias M.C."/>
            <person name="Ball S.G."/>
            <person name="Gile G.H."/>
            <person name="Hirakawa Y."/>
            <person name="Hopkins J.F."/>
            <person name="Kuo A."/>
            <person name="Rensing S.A."/>
            <person name="Schmutz J."/>
            <person name="Symeonidi A."/>
            <person name="Elias M."/>
            <person name="Eveleigh R.J."/>
            <person name="Herman E.K."/>
            <person name="Klute M.J."/>
            <person name="Nakayama T."/>
            <person name="Obornik M."/>
            <person name="Reyes-Prieto A."/>
            <person name="Armbrust E.V."/>
            <person name="Aves S.J."/>
            <person name="Beiko R.G."/>
            <person name="Coutinho P."/>
            <person name="Dacks J.B."/>
            <person name="Durnford D.G."/>
            <person name="Fast N.M."/>
            <person name="Green B.R."/>
            <person name="Grisdale C.J."/>
            <person name="Hempel F."/>
            <person name="Henrissat B."/>
            <person name="Hoppner M.P."/>
            <person name="Ishida K."/>
            <person name="Kim E."/>
            <person name="Koreny L."/>
            <person name="Kroth P.G."/>
            <person name="Liu Y."/>
            <person name="Malik S.B."/>
            <person name="Maier U.G."/>
            <person name="McRose D."/>
            <person name="Mock T."/>
            <person name="Neilson J.A."/>
            <person name="Onodera N.T."/>
            <person name="Poole A.M."/>
            <person name="Pritham E.J."/>
            <person name="Richards T.A."/>
            <person name="Rocap G."/>
            <person name="Roy S.W."/>
            <person name="Sarai C."/>
            <person name="Schaack S."/>
            <person name="Shirato S."/>
            <person name="Slamovits C.H."/>
            <person name="Spencer D.F."/>
            <person name="Suzuki S."/>
            <person name="Worden A.Z."/>
            <person name="Zauner S."/>
            <person name="Barry K."/>
            <person name="Bell C."/>
            <person name="Bharti A.K."/>
            <person name="Crow J.A."/>
            <person name="Grimwood J."/>
            <person name="Kramer R."/>
            <person name="Lindquist E."/>
            <person name="Lucas S."/>
            <person name="Salamov A."/>
            <person name="McFadden G.I."/>
            <person name="Lane C.E."/>
            <person name="Keeling P.J."/>
            <person name="Gray M.W."/>
            <person name="Grigoriev I.V."/>
            <person name="Archibald J.M."/>
        </authorList>
    </citation>
    <scope>NUCLEOTIDE SEQUENCE</scope>
    <source>
        <strain evidence="2 4">CCMP2712</strain>
    </source>
</reference>
<evidence type="ECO:0000313" key="2">
    <source>
        <dbReference type="EMBL" id="EKX53849.1"/>
    </source>
</evidence>
<name>L1JZY9_GUITC</name>
<dbReference type="GeneID" id="17310319"/>